<proteinExistence type="inferred from homology"/>
<accession>A0ABP0EM69</accession>
<dbReference type="SUPFAM" id="SSF48371">
    <property type="entry name" value="ARM repeat"/>
    <property type="match status" value="1"/>
</dbReference>
<dbReference type="Pfam" id="PF08167">
    <property type="entry name" value="RIX1"/>
    <property type="match status" value="1"/>
</dbReference>
<dbReference type="PANTHER" id="PTHR34105:SF1">
    <property type="entry name" value="PROLINE-, GLUTAMIC ACID- AND LEUCINE-RICH PROTEIN 1"/>
    <property type="match status" value="1"/>
</dbReference>
<comment type="similarity">
    <text evidence="3">Belongs to the RIX1/PELP1 family.</text>
</comment>
<comment type="subcellular location">
    <subcellularLocation>
        <location evidence="2">Nucleus</location>
    </subcellularLocation>
</comment>
<dbReference type="InterPro" id="IPR016024">
    <property type="entry name" value="ARM-type_fold"/>
</dbReference>
<evidence type="ECO:0000256" key="8">
    <source>
        <dbReference type="ARBA" id="ARBA00023242"/>
    </source>
</evidence>
<protein>
    <recommendedName>
        <fullName evidence="5">Pre-rRNA-processing protein RIX1</fullName>
    </recommendedName>
</protein>
<feature type="compositionally biased region" description="Basic residues" evidence="9">
    <location>
        <begin position="458"/>
        <end position="467"/>
    </location>
</feature>
<feature type="region of interest" description="Disordered" evidence="9">
    <location>
        <begin position="685"/>
        <end position="712"/>
    </location>
</feature>
<feature type="compositionally biased region" description="Acidic residues" evidence="9">
    <location>
        <begin position="594"/>
        <end position="608"/>
    </location>
</feature>
<keyword evidence="7" id="KW-0698">rRNA processing</keyword>
<name>A0ABP0EM69_9ASCO</name>
<keyword evidence="8" id="KW-0539">Nucleus</keyword>
<sequence>MSLPLSVILKELESAPTSSIVPILSSLHHNKAILATISKQDRRHLVSRSLNLTRAVAPYSKWCGVNLIFVLSGDYTVLAEDGVHFIAQLLKIIEQSNTSSSLLTSAVECLNRVCQQIRGKPTLTREILTPKLPAIITLFMEKISLVPALFVDSLTSLIKNHPTTFRPFGNKLRAKLITFIVSPEFDAFPRDLKEKIYRSLATLPAIEKTEPELKWQQDVTALISETTQVMLIYREFLNLNDDEELISMLGKIPTHSLDPSAQIFADSLSIDVNVPKTLFNICDRVDILVSLLATFLNTDTAFAVRVPIGMVVTLVDIISSINTRFISFKNDVHDPELKRMIQLTLQLNQLSATKLLARLPNTYSGSLLPHLSNVLSLMEVLLPFANKKIDTDAVWNNEPFMRQILECVTQWLELTSSLSDATQLLRFIDVALKLVEPRSTQSSTTNGTTNVATGGVSTKKKNNKKKNNGSAPLSDLLSHQHLFKSTVSVETSQIVRRFINSILKKANVPPTQHYKIVRYIIVEATRAKKLSLEGSIPVDLKQLLIDAVLYPGTESVSLLPIVTSLLGDDPILSVFNNPRFPPLARFVKNVAAIDEEEEDDEEEEEDVVAPEQTSEFTTSKRTSEEEEEESPKRQRVDPAASIDLSSTEDSKIVFATTVTESAPISLEPVSTEPVVSTFEATVVTSVAAPEEDDNSDFEMPSIDVDGDDVDSD</sequence>
<evidence type="ECO:0000256" key="6">
    <source>
        <dbReference type="ARBA" id="ARBA00022517"/>
    </source>
</evidence>
<evidence type="ECO:0000256" key="9">
    <source>
        <dbReference type="SAM" id="MobiDB-lite"/>
    </source>
</evidence>
<dbReference type="PANTHER" id="PTHR34105">
    <property type="entry name" value="PROLINE-, GLUTAMIC ACID- AND LEUCINE-RICH PROTEIN 1"/>
    <property type="match status" value="1"/>
</dbReference>
<organism evidence="11 12">
    <name type="scientific">[Candida] anglica</name>
    <dbReference type="NCBI Taxonomy" id="148631"/>
    <lineage>
        <taxon>Eukaryota</taxon>
        <taxon>Fungi</taxon>
        <taxon>Dikarya</taxon>
        <taxon>Ascomycota</taxon>
        <taxon>Saccharomycotina</taxon>
        <taxon>Pichiomycetes</taxon>
        <taxon>Debaryomycetaceae</taxon>
        <taxon>Kurtzmaniella</taxon>
    </lineage>
</organism>
<keyword evidence="6" id="KW-0690">Ribosome biogenesis</keyword>
<feature type="compositionally biased region" description="Low complexity" evidence="9">
    <location>
        <begin position="439"/>
        <end position="457"/>
    </location>
</feature>
<feature type="domain" description="Pre-rRNA-processing protein RIX1 N-terminal" evidence="10">
    <location>
        <begin position="4"/>
        <end position="186"/>
    </location>
</feature>
<feature type="region of interest" description="Disordered" evidence="9">
    <location>
        <begin position="594"/>
        <end position="651"/>
    </location>
</feature>
<comment type="function">
    <text evidence="1">Component of the RIX1 complex required for processing of ITS2 sequences from 35S pre-rRNA and the nucleoplasmic transit of the pre-60S ribosomal subunits. Regulates pre-60S association of the critical remodeling factor MDN1.</text>
</comment>
<evidence type="ECO:0000313" key="11">
    <source>
        <dbReference type="EMBL" id="CAK7922419.1"/>
    </source>
</evidence>
<evidence type="ECO:0000256" key="5">
    <source>
        <dbReference type="ARBA" id="ARBA00021502"/>
    </source>
</evidence>
<dbReference type="Proteomes" id="UP001497600">
    <property type="component" value="Chromosome H"/>
</dbReference>
<evidence type="ECO:0000256" key="1">
    <source>
        <dbReference type="ARBA" id="ARBA00003770"/>
    </source>
</evidence>
<evidence type="ECO:0000259" key="10">
    <source>
        <dbReference type="Pfam" id="PF08167"/>
    </source>
</evidence>
<gene>
    <name evidence="11" type="primary">RIX1</name>
    <name evidence="11" type="ORF">CAAN4_H26544</name>
</gene>
<dbReference type="EMBL" id="OZ004260">
    <property type="protein sequence ID" value="CAK7922419.1"/>
    <property type="molecule type" value="Genomic_DNA"/>
</dbReference>
<comment type="subunit">
    <text evidence="4">Component of the RIX1 complex, composed of IPI1, RIX1/IPI2 and IPI3 in a 1:2:2 stoichiometry. The complex interacts (via RIX1) with MDN1 (via its hexameric AAA ATPase ring) and the pre-60S ribosome particles.</text>
</comment>
<evidence type="ECO:0000256" key="4">
    <source>
        <dbReference type="ARBA" id="ARBA00011141"/>
    </source>
</evidence>
<reference evidence="11 12" key="1">
    <citation type="submission" date="2024-01" db="EMBL/GenBank/DDBJ databases">
        <authorList>
            <consortium name="Genoscope - CEA"/>
            <person name="William W."/>
        </authorList>
    </citation>
    <scope>NUCLEOTIDE SEQUENCE [LARGE SCALE GENOMIC DNA]</scope>
    <source>
        <strain evidence="11 12">29B2s-10</strain>
    </source>
</reference>
<evidence type="ECO:0000256" key="3">
    <source>
        <dbReference type="ARBA" id="ARBA00010511"/>
    </source>
</evidence>
<keyword evidence="12" id="KW-1185">Reference proteome</keyword>
<dbReference type="InterPro" id="IPR012583">
    <property type="entry name" value="RIX1_N"/>
</dbReference>
<evidence type="ECO:0000313" key="12">
    <source>
        <dbReference type="Proteomes" id="UP001497600"/>
    </source>
</evidence>
<feature type="region of interest" description="Disordered" evidence="9">
    <location>
        <begin position="439"/>
        <end position="473"/>
    </location>
</feature>
<evidence type="ECO:0000256" key="2">
    <source>
        <dbReference type="ARBA" id="ARBA00004123"/>
    </source>
</evidence>
<evidence type="ECO:0000256" key="7">
    <source>
        <dbReference type="ARBA" id="ARBA00022552"/>
    </source>
</evidence>